<dbReference type="GO" id="GO:0004065">
    <property type="term" value="F:arylsulfatase activity"/>
    <property type="evidence" value="ECO:0007669"/>
    <property type="project" value="TreeGrafter"/>
</dbReference>
<name>X0XSZ0_9ZZZZ</name>
<accession>X0XSZ0</accession>
<gene>
    <name evidence="3" type="ORF">S01H1_65609</name>
</gene>
<evidence type="ECO:0000259" key="2">
    <source>
        <dbReference type="Pfam" id="PF00884"/>
    </source>
</evidence>
<dbReference type="PANTHER" id="PTHR42693">
    <property type="entry name" value="ARYLSULFATASE FAMILY MEMBER"/>
    <property type="match status" value="1"/>
</dbReference>
<proteinExistence type="inferred from homology"/>
<comment type="caution">
    <text evidence="3">The sequence shown here is derived from an EMBL/GenBank/DDBJ whole genome shotgun (WGS) entry which is preliminary data.</text>
</comment>
<dbReference type="SUPFAM" id="SSF53649">
    <property type="entry name" value="Alkaline phosphatase-like"/>
    <property type="match status" value="1"/>
</dbReference>
<dbReference type="InterPro" id="IPR000917">
    <property type="entry name" value="Sulfatase_N"/>
</dbReference>
<dbReference type="EMBL" id="BARS01043323">
    <property type="protein sequence ID" value="GAG38437.1"/>
    <property type="molecule type" value="Genomic_DNA"/>
</dbReference>
<feature type="non-terminal residue" evidence="3">
    <location>
        <position position="250"/>
    </location>
</feature>
<feature type="domain" description="Sulfatase N-terminal" evidence="2">
    <location>
        <begin position="69"/>
        <end position="187"/>
    </location>
</feature>
<dbReference type="AlphaFoldDB" id="X0XSZ0"/>
<reference evidence="3" key="1">
    <citation type="journal article" date="2014" name="Front. Microbiol.">
        <title>High frequency of phylogenetically diverse reductive dehalogenase-homologous genes in deep subseafloor sedimentary metagenomes.</title>
        <authorList>
            <person name="Kawai M."/>
            <person name="Futagami T."/>
            <person name="Toyoda A."/>
            <person name="Takaki Y."/>
            <person name="Nishi S."/>
            <person name="Hori S."/>
            <person name="Arai W."/>
            <person name="Tsubouchi T."/>
            <person name="Morono Y."/>
            <person name="Uchiyama I."/>
            <person name="Ito T."/>
            <person name="Fujiyama A."/>
            <person name="Inagaki F."/>
            <person name="Takami H."/>
        </authorList>
    </citation>
    <scope>NUCLEOTIDE SEQUENCE</scope>
    <source>
        <strain evidence="3">Expedition CK06-06</strain>
    </source>
</reference>
<evidence type="ECO:0000256" key="1">
    <source>
        <dbReference type="ARBA" id="ARBA00008779"/>
    </source>
</evidence>
<evidence type="ECO:0000313" key="3">
    <source>
        <dbReference type="EMBL" id="GAG38437.1"/>
    </source>
</evidence>
<dbReference type="InterPro" id="IPR050738">
    <property type="entry name" value="Sulfatase"/>
</dbReference>
<feature type="non-terminal residue" evidence="3">
    <location>
        <position position="1"/>
    </location>
</feature>
<comment type="similarity">
    <text evidence="1">Belongs to the sulfatase family.</text>
</comment>
<dbReference type="InterPro" id="IPR017850">
    <property type="entry name" value="Alkaline_phosphatase_core_sf"/>
</dbReference>
<organism evidence="3">
    <name type="scientific">marine sediment metagenome</name>
    <dbReference type="NCBI Taxonomy" id="412755"/>
    <lineage>
        <taxon>unclassified sequences</taxon>
        <taxon>metagenomes</taxon>
        <taxon>ecological metagenomes</taxon>
    </lineage>
</organism>
<sequence length="250" mass="28892">DILSYGGYKTFRYVDAVDWNGIVDTLQFVPTYGFDIWESSGYRSLKDTPEHSFSNSKRDDFIISFNQCFGPKFAYIHLLTSHEINCESNVWSSIVYEKNLLDVDKDFEDVWNKLKITDSTLVIISTDHGARLDIKDVYQEEQQHGMKLRDISMNTFCSFIGPGIPKQLINRMVRTIDIVPTILEIAGCDPLLGQGKSVVPLIRGREYPEVYAFMETGGIYQKPSVMDKSDIWAVRTEKWKYWCHVNKGEW</sequence>
<dbReference type="Gene3D" id="3.40.720.10">
    <property type="entry name" value="Alkaline Phosphatase, subunit A"/>
    <property type="match status" value="1"/>
</dbReference>
<dbReference type="PANTHER" id="PTHR42693:SF33">
    <property type="entry name" value="ARYLSULFATASE"/>
    <property type="match status" value="1"/>
</dbReference>
<dbReference type="Pfam" id="PF00884">
    <property type="entry name" value="Sulfatase"/>
    <property type="match status" value="1"/>
</dbReference>
<protein>
    <recommendedName>
        <fullName evidence="2">Sulfatase N-terminal domain-containing protein</fullName>
    </recommendedName>
</protein>